<dbReference type="InterPro" id="IPR045133">
    <property type="entry name" value="IRE1/2-like"/>
</dbReference>
<gene>
    <name evidence="2" type="ORF">DAPPUDRAFT_276467</name>
</gene>
<organism evidence="2 3">
    <name type="scientific">Daphnia pulex</name>
    <name type="common">Water flea</name>
    <dbReference type="NCBI Taxonomy" id="6669"/>
    <lineage>
        <taxon>Eukaryota</taxon>
        <taxon>Metazoa</taxon>
        <taxon>Ecdysozoa</taxon>
        <taxon>Arthropoda</taxon>
        <taxon>Crustacea</taxon>
        <taxon>Branchiopoda</taxon>
        <taxon>Diplostraca</taxon>
        <taxon>Cladocera</taxon>
        <taxon>Anomopoda</taxon>
        <taxon>Daphniidae</taxon>
        <taxon>Daphnia</taxon>
    </lineage>
</organism>
<protein>
    <recommendedName>
        <fullName evidence="1">Protein kinase domain-containing protein</fullName>
    </recommendedName>
</protein>
<name>E9I5V1_DAPPU</name>
<dbReference type="PANTHER" id="PTHR13954:SF6">
    <property type="entry name" value="NON-SPECIFIC SERINE_THREONINE PROTEIN KINASE"/>
    <property type="match status" value="1"/>
</dbReference>
<dbReference type="PANTHER" id="PTHR13954">
    <property type="entry name" value="IRE1-RELATED"/>
    <property type="match status" value="1"/>
</dbReference>
<dbReference type="GO" id="GO:0051082">
    <property type="term" value="F:unfolded protein binding"/>
    <property type="evidence" value="ECO:0000318"/>
    <property type="project" value="GO_Central"/>
</dbReference>
<dbReference type="InParanoid" id="E9I5V1"/>
<dbReference type="Proteomes" id="UP000000305">
    <property type="component" value="Unassembled WGS sequence"/>
</dbReference>
<dbReference type="KEGG" id="dpx:DAPPUDRAFT_276467"/>
<dbReference type="GO" id="GO:0005524">
    <property type="term" value="F:ATP binding"/>
    <property type="evidence" value="ECO:0007669"/>
    <property type="project" value="InterPro"/>
</dbReference>
<dbReference type="STRING" id="6669.E9I5V1"/>
<proteinExistence type="predicted"/>
<dbReference type="EMBL" id="GL735913">
    <property type="protein sequence ID" value="EFX60628.1"/>
    <property type="molecule type" value="Genomic_DNA"/>
</dbReference>
<dbReference type="PROSITE" id="PS50011">
    <property type="entry name" value="PROTEIN_KINASE_DOM"/>
    <property type="match status" value="1"/>
</dbReference>
<dbReference type="GO" id="GO:0070059">
    <property type="term" value="P:intrinsic apoptotic signaling pathway in response to endoplasmic reticulum stress"/>
    <property type="evidence" value="ECO:0000318"/>
    <property type="project" value="GO_Central"/>
</dbReference>
<dbReference type="GO" id="GO:0005783">
    <property type="term" value="C:endoplasmic reticulum"/>
    <property type="evidence" value="ECO:0000318"/>
    <property type="project" value="GO_Central"/>
</dbReference>
<evidence type="ECO:0000313" key="2">
    <source>
        <dbReference type="EMBL" id="EFX60628.1"/>
    </source>
</evidence>
<dbReference type="PhylomeDB" id="E9I5V1"/>
<dbReference type="GO" id="GO:0036498">
    <property type="term" value="P:IRE1-mediated unfolded protein response"/>
    <property type="evidence" value="ECO:0000318"/>
    <property type="project" value="GO_Central"/>
</dbReference>
<reference evidence="2 3" key="1">
    <citation type="journal article" date="2011" name="Science">
        <title>The ecoresponsive genome of Daphnia pulex.</title>
        <authorList>
            <person name="Colbourne J.K."/>
            <person name="Pfrender M.E."/>
            <person name="Gilbert D."/>
            <person name="Thomas W.K."/>
            <person name="Tucker A."/>
            <person name="Oakley T.H."/>
            <person name="Tokishita S."/>
            <person name="Aerts A."/>
            <person name="Arnold G.J."/>
            <person name="Basu M.K."/>
            <person name="Bauer D.J."/>
            <person name="Caceres C.E."/>
            <person name="Carmel L."/>
            <person name="Casola C."/>
            <person name="Choi J.H."/>
            <person name="Detter J.C."/>
            <person name="Dong Q."/>
            <person name="Dusheyko S."/>
            <person name="Eads B.D."/>
            <person name="Frohlich T."/>
            <person name="Geiler-Samerotte K.A."/>
            <person name="Gerlach D."/>
            <person name="Hatcher P."/>
            <person name="Jogdeo S."/>
            <person name="Krijgsveld J."/>
            <person name="Kriventseva E.V."/>
            <person name="Kultz D."/>
            <person name="Laforsch C."/>
            <person name="Lindquist E."/>
            <person name="Lopez J."/>
            <person name="Manak J.R."/>
            <person name="Muller J."/>
            <person name="Pangilinan J."/>
            <person name="Patwardhan R.P."/>
            <person name="Pitluck S."/>
            <person name="Pritham E.J."/>
            <person name="Rechtsteiner A."/>
            <person name="Rho M."/>
            <person name="Rogozin I.B."/>
            <person name="Sakarya O."/>
            <person name="Salamov A."/>
            <person name="Schaack S."/>
            <person name="Shapiro H."/>
            <person name="Shiga Y."/>
            <person name="Skalitzky C."/>
            <person name="Smith Z."/>
            <person name="Souvorov A."/>
            <person name="Sung W."/>
            <person name="Tang Z."/>
            <person name="Tsuchiya D."/>
            <person name="Tu H."/>
            <person name="Vos H."/>
            <person name="Wang M."/>
            <person name="Wolf Y.I."/>
            <person name="Yamagata H."/>
            <person name="Yamada T."/>
            <person name="Ye Y."/>
            <person name="Shaw J.R."/>
            <person name="Andrews J."/>
            <person name="Crease T.J."/>
            <person name="Tang H."/>
            <person name="Lucas S.M."/>
            <person name="Robertson H.M."/>
            <person name="Bork P."/>
            <person name="Koonin E.V."/>
            <person name="Zdobnov E.M."/>
            <person name="Grigoriev I.V."/>
            <person name="Lynch M."/>
            <person name="Boore J.L."/>
        </authorList>
    </citation>
    <scope>NUCLEOTIDE SEQUENCE [LARGE SCALE GENOMIC DNA]</scope>
</reference>
<evidence type="ECO:0000259" key="1">
    <source>
        <dbReference type="PROSITE" id="PS50011"/>
    </source>
</evidence>
<evidence type="ECO:0000313" key="3">
    <source>
        <dbReference type="Proteomes" id="UP000000305"/>
    </source>
</evidence>
<dbReference type="Gene3D" id="1.10.510.10">
    <property type="entry name" value="Transferase(Phosphotransferase) domain 1"/>
    <property type="match status" value="1"/>
</dbReference>
<dbReference type="HOGENOM" id="CLU_1410160_0_0_1"/>
<dbReference type="GO" id="GO:0004521">
    <property type="term" value="F:RNA endonuclease activity"/>
    <property type="evidence" value="ECO:0000318"/>
    <property type="project" value="GO_Central"/>
</dbReference>
<dbReference type="GO" id="GO:0004674">
    <property type="term" value="F:protein serine/threonine kinase activity"/>
    <property type="evidence" value="ECO:0000318"/>
    <property type="project" value="GO_Central"/>
</dbReference>
<dbReference type="OrthoDB" id="6778822at2759"/>
<accession>E9I5V1</accession>
<dbReference type="AlphaFoldDB" id="E9I5V1"/>
<keyword evidence="3" id="KW-1185">Reference proteome</keyword>
<dbReference type="InterPro" id="IPR000719">
    <property type="entry name" value="Prot_kinase_dom"/>
</dbReference>
<feature type="domain" description="Protein kinase" evidence="1">
    <location>
        <begin position="1"/>
        <end position="170"/>
    </location>
</feature>
<sequence>MKLADFGLCQGIAADGTLTTKPTIHSAELNDIIERDKNSELDPVTATGGNKEELSHSKFWKRPEIIGSLTRSVSSSGSSRSVESTVPINKDISYSIPGATAEGDTFAAGCLFFYFIKRGLHPFGDAHSILNNIQEWKPVNVKELDEHHFAYKPILDLIGNSSIEGSQQFLIEAALKFRVGAFAVAWKMNMLKK</sequence>